<evidence type="ECO:0000313" key="3">
    <source>
        <dbReference type="Proteomes" id="UP000198945"/>
    </source>
</evidence>
<dbReference type="EMBL" id="FNEH01000028">
    <property type="protein sequence ID" value="SDJ10691.1"/>
    <property type="molecule type" value="Genomic_DNA"/>
</dbReference>
<name>A0A1G8R171_9FIRM</name>
<dbReference type="AlphaFoldDB" id="A0A1G8R171"/>
<dbReference type="Proteomes" id="UP000198945">
    <property type="component" value="Unassembled WGS sequence"/>
</dbReference>
<protein>
    <submittedName>
        <fullName evidence="2">Uncharacterized protein</fullName>
    </submittedName>
</protein>
<evidence type="ECO:0000313" key="2">
    <source>
        <dbReference type="EMBL" id="SDJ10691.1"/>
    </source>
</evidence>
<accession>A0A1G8R171</accession>
<proteinExistence type="predicted"/>
<organism evidence="2 3">
    <name type="scientific">Halanaerobium congolense</name>
    <dbReference type="NCBI Taxonomy" id="54121"/>
    <lineage>
        <taxon>Bacteria</taxon>
        <taxon>Bacillati</taxon>
        <taxon>Bacillota</taxon>
        <taxon>Clostridia</taxon>
        <taxon>Halanaerobiales</taxon>
        <taxon>Halanaerobiaceae</taxon>
        <taxon>Halanaerobium</taxon>
    </lineage>
</organism>
<keyword evidence="1" id="KW-1133">Transmembrane helix</keyword>
<keyword evidence="1" id="KW-0812">Transmembrane</keyword>
<sequence length="38" mass="4329">MKAKELIINAIRIAGDVILVNLAFLLAFKLRFIERITT</sequence>
<gene>
    <name evidence="2" type="ORF">SAMN04515654_1287</name>
</gene>
<feature type="transmembrane region" description="Helical" evidence="1">
    <location>
        <begin position="6"/>
        <end position="28"/>
    </location>
</feature>
<keyword evidence="1" id="KW-0472">Membrane</keyword>
<reference evidence="2 3" key="1">
    <citation type="submission" date="2016-10" db="EMBL/GenBank/DDBJ databases">
        <authorList>
            <person name="de Groot N.N."/>
        </authorList>
    </citation>
    <scope>NUCLEOTIDE SEQUENCE [LARGE SCALE GENOMIC DNA]</scope>
    <source>
        <strain evidence="2 3">WG7</strain>
    </source>
</reference>
<evidence type="ECO:0000256" key="1">
    <source>
        <dbReference type="SAM" id="Phobius"/>
    </source>
</evidence>